<keyword evidence="1" id="KW-0812">Transmembrane</keyword>
<feature type="transmembrane region" description="Helical" evidence="1">
    <location>
        <begin position="25"/>
        <end position="45"/>
    </location>
</feature>
<feature type="transmembrane region" description="Helical" evidence="1">
    <location>
        <begin position="181"/>
        <end position="200"/>
    </location>
</feature>
<evidence type="ECO:0000256" key="1">
    <source>
        <dbReference type="SAM" id="Phobius"/>
    </source>
</evidence>
<dbReference type="EMBL" id="VCEJ01000004">
    <property type="protein sequence ID" value="TLV01283.1"/>
    <property type="molecule type" value="Genomic_DNA"/>
</dbReference>
<keyword evidence="1" id="KW-1133">Transmembrane helix</keyword>
<sequence>MNQTFNIHRFTLSLQLELAEKGKTYFFTALLLLSLLGMLMLPLAFSKEYSNMKELAQILALFMIILFGSSLYSISAFSQYGDSSTGIAAIMVPASRTEKFLSALVLNLIFVIPFAFAYWKLHYWSVEYANAHIPANAHKYNALPEPVIRYALQYYFMIHAFVFLGSLYFTKASYLKTAATFIASFLFIALLHLGIGNLLTGFPSKLVSFPITGWDIWFWPDGTAAGPKSTQFYQVKLPETVHTFIQIFPAIIVFALWSATYFRLREKEI</sequence>
<dbReference type="OrthoDB" id="1523880at2"/>
<comment type="caution">
    <text evidence="2">The sequence shown here is derived from an EMBL/GenBank/DDBJ whole genome shotgun (WGS) entry which is preliminary data.</text>
</comment>
<name>A0A5R9KYC9_9BACT</name>
<keyword evidence="3" id="KW-1185">Reference proteome</keyword>
<organism evidence="2 3">
    <name type="scientific">Dyadobacter luticola</name>
    <dbReference type="NCBI Taxonomy" id="1979387"/>
    <lineage>
        <taxon>Bacteria</taxon>
        <taxon>Pseudomonadati</taxon>
        <taxon>Bacteroidota</taxon>
        <taxon>Cytophagia</taxon>
        <taxon>Cytophagales</taxon>
        <taxon>Spirosomataceae</taxon>
        <taxon>Dyadobacter</taxon>
    </lineage>
</organism>
<proteinExistence type="predicted"/>
<evidence type="ECO:0000313" key="2">
    <source>
        <dbReference type="EMBL" id="TLV01283.1"/>
    </source>
</evidence>
<evidence type="ECO:0000313" key="3">
    <source>
        <dbReference type="Proteomes" id="UP000306402"/>
    </source>
</evidence>
<reference evidence="2 3" key="1">
    <citation type="submission" date="2019-05" db="EMBL/GenBank/DDBJ databases">
        <authorList>
            <person name="Qu J.-H."/>
        </authorList>
    </citation>
    <scope>NUCLEOTIDE SEQUENCE [LARGE SCALE GENOMIC DNA]</scope>
    <source>
        <strain evidence="2 3">T17</strain>
    </source>
</reference>
<dbReference type="Proteomes" id="UP000306402">
    <property type="component" value="Unassembled WGS sequence"/>
</dbReference>
<gene>
    <name evidence="2" type="ORF">FEN17_17740</name>
</gene>
<protein>
    <submittedName>
        <fullName evidence="2">Uncharacterized protein</fullName>
    </submittedName>
</protein>
<feature type="transmembrane region" description="Helical" evidence="1">
    <location>
        <begin position="152"/>
        <end position="169"/>
    </location>
</feature>
<dbReference type="RefSeq" id="WP_138366654.1">
    <property type="nucleotide sequence ID" value="NZ_VCEJ01000004.1"/>
</dbReference>
<accession>A0A5R9KYC9</accession>
<feature type="transmembrane region" description="Helical" evidence="1">
    <location>
        <begin position="100"/>
        <end position="119"/>
    </location>
</feature>
<dbReference type="AlphaFoldDB" id="A0A5R9KYC9"/>
<feature type="transmembrane region" description="Helical" evidence="1">
    <location>
        <begin position="244"/>
        <end position="264"/>
    </location>
</feature>
<keyword evidence="1" id="KW-0472">Membrane</keyword>
<feature type="transmembrane region" description="Helical" evidence="1">
    <location>
        <begin position="57"/>
        <end position="80"/>
    </location>
</feature>